<evidence type="ECO:0000313" key="1">
    <source>
        <dbReference type="EMBL" id="ERL64236.1"/>
    </source>
</evidence>
<protein>
    <submittedName>
        <fullName evidence="1">Uncharacterized protein</fullName>
    </submittedName>
</protein>
<organism evidence="1 2">
    <name type="scientific">Schleiferilactobacillus shenzhenensis LY-73</name>
    <dbReference type="NCBI Taxonomy" id="1231336"/>
    <lineage>
        <taxon>Bacteria</taxon>
        <taxon>Bacillati</taxon>
        <taxon>Bacillota</taxon>
        <taxon>Bacilli</taxon>
        <taxon>Lactobacillales</taxon>
        <taxon>Lactobacillaceae</taxon>
        <taxon>Schleiferilactobacillus</taxon>
    </lineage>
</organism>
<proteinExistence type="predicted"/>
<reference evidence="2" key="1">
    <citation type="journal article" date="2013" name="Genome Announc.">
        <title>Whole-Genome Sequencing of Lactobacillus shenzhenensis Strain LY-73T.</title>
        <authorList>
            <person name="Lin Z."/>
            <person name="Liu Z."/>
            <person name="Yang R."/>
            <person name="Zou Y."/>
            <person name="Wan D."/>
            <person name="Chen J."/>
            <person name="Guo M."/>
            <person name="Zhao J."/>
            <person name="Fang C."/>
            <person name="Yang R."/>
            <person name="Liu F."/>
        </authorList>
    </citation>
    <scope>NUCLEOTIDE SEQUENCE [LARGE SCALE GENOMIC DNA]</scope>
    <source>
        <strain evidence="2">LY-73</strain>
    </source>
</reference>
<dbReference type="eggNOG" id="ENOG5033DR7">
    <property type="taxonomic scope" value="Bacteria"/>
</dbReference>
<gene>
    <name evidence="1" type="ORF">L248_1419</name>
</gene>
<dbReference type="RefSeq" id="WP_022530433.1">
    <property type="nucleotide sequence ID" value="NZ_KI271601.1"/>
</dbReference>
<dbReference type="Proteomes" id="UP000030647">
    <property type="component" value="Unassembled WGS sequence"/>
</dbReference>
<name>U4THF0_9LACO</name>
<dbReference type="EMBL" id="KI271601">
    <property type="protein sequence ID" value="ERL64236.1"/>
    <property type="molecule type" value="Genomic_DNA"/>
</dbReference>
<sequence>MDTDELADYIEQNSNVKTVWMEKVIAHLNEVNDHRAPAKRWNKAIIQHQADRMYDDFINDVHDKIMMAANVKASDSAQTWANTIEQNEILDNLEESIADTEFGDDEDADDEE</sequence>
<evidence type="ECO:0000313" key="2">
    <source>
        <dbReference type="Proteomes" id="UP000030647"/>
    </source>
</evidence>
<keyword evidence="2" id="KW-1185">Reference proteome</keyword>
<dbReference type="AlphaFoldDB" id="U4THF0"/>
<dbReference type="OrthoDB" id="2361267at2"/>
<dbReference type="HOGENOM" id="CLU_158513_1_0_9"/>
<accession>U4THF0</accession>
<dbReference type="STRING" id="1231336.L248_1419"/>